<comment type="caution">
    <text evidence="2">The sequence shown here is derived from an EMBL/GenBank/DDBJ whole genome shotgun (WGS) entry which is preliminary data.</text>
</comment>
<accession>A0ABT0JTU1</accession>
<keyword evidence="3" id="KW-1185">Reference proteome</keyword>
<dbReference type="Proteomes" id="UP001201873">
    <property type="component" value="Unassembled WGS sequence"/>
</dbReference>
<keyword evidence="1" id="KW-1133">Transmembrane helix</keyword>
<feature type="transmembrane region" description="Helical" evidence="1">
    <location>
        <begin position="36"/>
        <end position="69"/>
    </location>
</feature>
<evidence type="ECO:0000313" key="2">
    <source>
        <dbReference type="EMBL" id="MCK9874779.1"/>
    </source>
</evidence>
<reference evidence="2 3" key="1">
    <citation type="submission" date="2022-04" db="EMBL/GenBank/DDBJ databases">
        <title>Genome diversity in the genus Frankia.</title>
        <authorList>
            <person name="Carlos-Shanley C."/>
            <person name="Hahn D."/>
        </authorList>
    </citation>
    <scope>NUCLEOTIDE SEQUENCE [LARGE SCALE GENOMIC DNA]</scope>
    <source>
        <strain evidence="2 3">Ag45/Mut15</strain>
    </source>
</reference>
<name>A0ABT0JTU1_9ACTN</name>
<gene>
    <name evidence="2" type="ORF">MXD59_03095</name>
</gene>
<dbReference type="RefSeq" id="WP_248823364.1">
    <property type="nucleotide sequence ID" value="NZ_JALKFT010000002.1"/>
</dbReference>
<protein>
    <recommendedName>
        <fullName evidence="4">DUF4229 domain-containing protein</fullName>
    </recommendedName>
</protein>
<keyword evidence="1" id="KW-0812">Transmembrane</keyword>
<dbReference type="EMBL" id="JALKFT010000002">
    <property type="protein sequence ID" value="MCK9874779.1"/>
    <property type="molecule type" value="Genomic_DNA"/>
</dbReference>
<keyword evidence="1" id="KW-0472">Membrane</keyword>
<sequence>MAGGDSAKKKAKAKVAPPSDVDLRAQLPYFVARLAVLVLVTVVLALMGVSVLLAVLIGFVVAGLLTWPLGRLQRRAARRDRQ</sequence>
<evidence type="ECO:0000313" key="3">
    <source>
        <dbReference type="Proteomes" id="UP001201873"/>
    </source>
</evidence>
<organism evidence="2 3">
    <name type="scientific">Frankia umida</name>
    <dbReference type="NCBI Taxonomy" id="573489"/>
    <lineage>
        <taxon>Bacteria</taxon>
        <taxon>Bacillati</taxon>
        <taxon>Actinomycetota</taxon>
        <taxon>Actinomycetes</taxon>
        <taxon>Frankiales</taxon>
        <taxon>Frankiaceae</taxon>
        <taxon>Frankia</taxon>
    </lineage>
</organism>
<proteinExistence type="predicted"/>
<evidence type="ECO:0000256" key="1">
    <source>
        <dbReference type="SAM" id="Phobius"/>
    </source>
</evidence>
<evidence type="ECO:0008006" key="4">
    <source>
        <dbReference type="Google" id="ProtNLM"/>
    </source>
</evidence>